<comment type="subcellular location">
    <subcellularLocation>
        <location evidence="2">Peroxisome membrane</location>
        <topology evidence="2">Multi-pass membrane protein</topology>
    </subcellularLocation>
</comment>
<reference evidence="18 19" key="1">
    <citation type="journal article" name="Sci. Rep.">
        <title>Telomere-to-telomere assembled and centromere annotated genomes of the two main subspecies of the button mushroom Agaricus bisporus reveal especially polymorphic chromosome ends.</title>
        <authorList>
            <person name="Sonnenberg A.S.M."/>
            <person name="Sedaghat-Telgerd N."/>
            <person name="Lavrijssen B."/>
            <person name="Ohm R.A."/>
            <person name="Hendrickx P.M."/>
            <person name="Scholtmeijer K."/>
            <person name="Baars J.J.P."/>
            <person name="van Peer A."/>
        </authorList>
    </citation>
    <scope>NUCLEOTIDE SEQUENCE [LARGE SCALE GENOMIC DNA]</scope>
    <source>
        <strain evidence="18 19">H119_p4</strain>
    </source>
</reference>
<keyword evidence="11" id="KW-0833">Ubl conjugation pathway</keyword>
<keyword evidence="6" id="KW-0813">Transport</keyword>
<name>A0A8H7FB36_AGABI</name>
<gene>
    <name evidence="18" type="ORF">Agabi119p4_702</name>
</gene>
<keyword evidence="10" id="KW-0863">Zinc-finger</keyword>
<evidence type="ECO:0000256" key="6">
    <source>
        <dbReference type="ARBA" id="ARBA00022448"/>
    </source>
</evidence>
<dbReference type="GO" id="GO:0005778">
    <property type="term" value="C:peroxisomal membrane"/>
    <property type="evidence" value="ECO:0007669"/>
    <property type="project" value="UniProtKB-SubCell"/>
</dbReference>
<feature type="domain" description="Pex N-terminal" evidence="17">
    <location>
        <begin position="24"/>
        <end position="202"/>
    </location>
</feature>
<keyword evidence="14" id="KW-1133">Transmembrane helix</keyword>
<evidence type="ECO:0000256" key="12">
    <source>
        <dbReference type="ARBA" id="ARBA00022833"/>
    </source>
</evidence>
<dbReference type="GO" id="GO:0016562">
    <property type="term" value="P:protein import into peroxisome matrix, receptor recycling"/>
    <property type="evidence" value="ECO:0007669"/>
    <property type="project" value="UniProtKB-ARBA"/>
</dbReference>
<dbReference type="InterPro" id="IPR025654">
    <property type="entry name" value="PEX2/10"/>
</dbReference>
<evidence type="ECO:0000256" key="2">
    <source>
        <dbReference type="ARBA" id="ARBA00004585"/>
    </source>
</evidence>
<evidence type="ECO:0000256" key="5">
    <source>
        <dbReference type="ARBA" id="ARBA00012483"/>
    </source>
</evidence>
<proteinExistence type="inferred from homology"/>
<evidence type="ECO:0000256" key="8">
    <source>
        <dbReference type="ARBA" id="ARBA00022692"/>
    </source>
</evidence>
<dbReference type="GO" id="GO:0016567">
    <property type="term" value="P:protein ubiquitination"/>
    <property type="evidence" value="ECO:0007669"/>
    <property type="project" value="UniProtKB-ARBA"/>
</dbReference>
<evidence type="ECO:0000256" key="14">
    <source>
        <dbReference type="ARBA" id="ARBA00022989"/>
    </source>
</evidence>
<comment type="caution">
    <text evidence="18">The sequence shown here is derived from an EMBL/GenBank/DDBJ whole genome shotgun (WGS) entry which is preliminary data.</text>
</comment>
<dbReference type="InterPro" id="IPR006845">
    <property type="entry name" value="Pex_N"/>
</dbReference>
<evidence type="ECO:0000256" key="3">
    <source>
        <dbReference type="ARBA" id="ARBA00004906"/>
    </source>
</evidence>
<evidence type="ECO:0000256" key="4">
    <source>
        <dbReference type="ARBA" id="ARBA00008704"/>
    </source>
</evidence>
<keyword evidence="13" id="KW-0653">Protein transport</keyword>
<keyword evidence="15" id="KW-0472">Membrane</keyword>
<dbReference type="GO" id="GO:0061630">
    <property type="term" value="F:ubiquitin protein ligase activity"/>
    <property type="evidence" value="ECO:0007669"/>
    <property type="project" value="UniProtKB-EC"/>
</dbReference>
<sequence>MASRLSFPLAQQAQIIRANQRDIYHVSSLREQAENVLRSWLGIRWLTRWEREIDLLTKLMYYGITIGRGSQTLGEEYTDIWQYSSSSHRTPPVGKIRSALIILSTFPSYILAKWASSPILSMKYPRIARVMKLLPLLVDIASEANLAIFYLKGTYYDLAKRVLGVQQLSSTPRDPHILPPSYSLLGVLLGIRLLHRLISYVQSRQHDTSASFGKEKGRTTPSHENIDSKYFIDGMPVSEFLDSDPANEPTKPAGEDERTILDVTAIPDTAVLRSVVIFSAGTASWGGDEKRLNAHCVASH</sequence>
<evidence type="ECO:0000313" key="18">
    <source>
        <dbReference type="EMBL" id="KAF7784537.1"/>
    </source>
</evidence>
<evidence type="ECO:0000256" key="13">
    <source>
        <dbReference type="ARBA" id="ARBA00022927"/>
    </source>
</evidence>
<evidence type="ECO:0000256" key="16">
    <source>
        <dbReference type="ARBA" id="ARBA00023140"/>
    </source>
</evidence>
<comment type="similarity">
    <text evidence="4">Belongs to the pex2/pex10/pex12 family.</text>
</comment>
<dbReference type="Proteomes" id="UP000629468">
    <property type="component" value="Unassembled WGS sequence"/>
</dbReference>
<dbReference type="AlphaFoldDB" id="A0A8H7FB36"/>
<keyword evidence="12" id="KW-0862">Zinc</keyword>
<evidence type="ECO:0000256" key="1">
    <source>
        <dbReference type="ARBA" id="ARBA00000900"/>
    </source>
</evidence>
<keyword evidence="7" id="KW-0808">Transferase</keyword>
<evidence type="ECO:0000256" key="11">
    <source>
        <dbReference type="ARBA" id="ARBA00022786"/>
    </source>
</evidence>
<keyword evidence="16" id="KW-0576">Peroxisome</keyword>
<dbReference type="EMBL" id="JABXXO010000001">
    <property type="protein sequence ID" value="KAF7784537.1"/>
    <property type="molecule type" value="Genomic_DNA"/>
</dbReference>
<evidence type="ECO:0000256" key="7">
    <source>
        <dbReference type="ARBA" id="ARBA00022679"/>
    </source>
</evidence>
<evidence type="ECO:0000259" key="17">
    <source>
        <dbReference type="Pfam" id="PF04757"/>
    </source>
</evidence>
<comment type="catalytic activity">
    <reaction evidence="1">
        <text>S-ubiquitinyl-[E2 ubiquitin-conjugating enzyme]-L-cysteine + [acceptor protein]-L-lysine = [E2 ubiquitin-conjugating enzyme]-L-cysteine + N(6)-ubiquitinyl-[acceptor protein]-L-lysine.</text>
        <dbReference type="EC" id="2.3.2.27"/>
    </reaction>
</comment>
<accession>A0A8H7FB36</accession>
<dbReference type="PANTHER" id="PTHR23350:SF0">
    <property type="entry name" value="PEROXISOME BIOGENESIS FACTOR 10"/>
    <property type="match status" value="1"/>
</dbReference>
<organism evidence="18 19">
    <name type="scientific">Agaricus bisporus var. burnettii</name>
    <dbReference type="NCBI Taxonomy" id="192524"/>
    <lineage>
        <taxon>Eukaryota</taxon>
        <taxon>Fungi</taxon>
        <taxon>Dikarya</taxon>
        <taxon>Basidiomycota</taxon>
        <taxon>Agaricomycotina</taxon>
        <taxon>Agaricomycetes</taxon>
        <taxon>Agaricomycetidae</taxon>
        <taxon>Agaricales</taxon>
        <taxon>Agaricineae</taxon>
        <taxon>Agaricaceae</taxon>
        <taxon>Agaricus</taxon>
    </lineage>
</organism>
<dbReference type="GO" id="GO:0008270">
    <property type="term" value="F:zinc ion binding"/>
    <property type="evidence" value="ECO:0007669"/>
    <property type="project" value="UniProtKB-KW"/>
</dbReference>
<comment type="pathway">
    <text evidence="3">Protein modification; protein ubiquitination.</text>
</comment>
<dbReference type="PANTHER" id="PTHR23350">
    <property type="entry name" value="PEROXISOME ASSEMBLY PROTEIN 10"/>
    <property type="match status" value="1"/>
</dbReference>
<dbReference type="EC" id="2.3.2.27" evidence="5"/>
<evidence type="ECO:0000256" key="10">
    <source>
        <dbReference type="ARBA" id="ARBA00022771"/>
    </source>
</evidence>
<keyword evidence="9" id="KW-0479">Metal-binding</keyword>
<protein>
    <recommendedName>
        <fullName evidence="5">RING-type E3 ubiquitin transferase</fullName>
        <ecNumber evidence="5">2.3.2.27</ecNumber>
    </recommendedName>
</protein>
<dbReference type="Pfam" id="PF04757">
    <property type="entry name" value="Pex2_Pex12"/>
    <property type="match status" value="1"/>
</dbReference>
<evidence type="ECO:0000256" key="9">
    <source>
        <dbReference type="ARBA" id="ARBA00022723"/>
    </source>
</evidence>
<evidence type="ECO:0000313" key="19">
    <source>
        <dbReference type="Proteomes" id="UP000629468"/>
    </source>
</evidence>
<keyword evidence="8" id="KW-0812">Transmembrane</keyword>
<evidence type="ECO:0000256" key="15">
    <source>
        <dbReference type="ARBA" id="ARBA00023136"/>
    </source>
</evidence>